<dbReference type="EMBL" id="CP034547">
    <property type="protein sequence ID" value="AZQ54147.1"/>
    <property type="molecule type" value="Genomic_DNA"/>
</dbReference>
<sequence length="138" mass="15472">MHDPVVTRYRHLDVFRHACYLEARTPRVRLRDGRVARVEPGWAGKLSGFTLLLEAMVVMLVRQMPLRRRPAPSASRAPECTTVCYASACGPHGVASWICARMLILHLNIISTLREFNLIPTSLHRLANGTPACAQIMN</sequence>
<proteinExistence type="predicted"/>
<evidence type="ECO:0000313" key="2">
    <source>
        <dbReference type="Proteomes" id="UP000277191"/>
    </source>
</evidence>
<evidence type="ECO:0000313" key="1">
    <source>
        <dbReference type="EMBL" id="AZQ54147.1"/>
    </source>
</evidence>
<organism evidence="1 2">
    <name type="scientific">Burkholderia cenocepacia</name>
    <dbReference type="NCBI Taxonomy" id="95486"/>
    <lineage>
        <taxon>Bacteria</taxon>
        <taxon>Pseudomonadati</taxon>
        <taxon>Pseudomonadota</taxon>
        <taxon>Betaproteobacteria</taxon>
        <taxon>Burkholderiales</taxon>
        <taxon>Burkholderiaceae</taxon>
        <taxon>Burkholderia</taxon>
        <taxon>Burkholderia cepacia complex</taxon>
    </lineage>
</organism>
<protein>
    <submittedName>
        <fullName evidence="1">Uncharacterized protein</fullName>
    </submittedName>
</protein>
<reference evidence="1 2" key="1">
    <citation type="submission" date="2018-12" db="EMBL/GenBank/DDBJ databases">
        <title>Cadmium resistance mechanism in endophytic bacteria Burkholderia cenocepacia YG-3.</title>
        <authorList>
            <person name="Zhang X."/>
            <person name="Wang X."/>
            <person name="Zhu Y."/>
        </authorList>
    </citation>
    <scope>NUCLEOTIDE SEQUENCE [LARGE SCALE GENOMIC DNA]</scope>
    <source>
        <strain evidence="1 2">YG-3</strain>
    </source>
</reference>
<name>A0A3S9NEW2_9BURK</name>
<gene>
    <name evidence="1" type="ORF">D5R55_24645</name>
</gene>
<accession>A0A3S9NEW2</accession>
<dbReference type="AlphaFoldDB" id="A0A3S9NEW2"/>
<dbReference type="Proteomes" id="UP000277191">
    <property type="component" value="Chromosome 3"/>
</dbReference>